<dbReference type="PANTHER" id="PTHR14995:SF2">
    <property type="entry name" value="PROTEIN AMNIONLESS"/>
    <property type="match status" value="1"/>
</dbReference>
<feature type="chain" id="PRO_5003241749" description="Protein amnionless" evidence="11">
    <location>
        <begin position="23"/>
        <end position="698"/>
    </location>
</feature>
<evidence type="ECO:0000256" key="7">
    <source>
        <dbReference type="ARBA" id="ARBA00022927"/>
    </source>
</evidence>
<keyword evidence="13" id="KW-1185">Reference proteome</keyword>
<protein>
    <recommendedName>
        <fullName evidence="2">Protein amnionless</fullName>
    </recommendedName>
</protein>
<evidence type="ECO:0000256" key="10">
    <source>
        <dbReference type="SAM" id="MobiDB-lite"/>
    </source>
</evidence>
<dbReference type="GO" id="GO:0008104">
    <property type="term" value="P:intracellular protein localization"/>
    <property type="evidence" value="ECO:0000318"/>
    <property type="project" value="GO_Central"/>
</dbReference>
<dbReference type="eggNOG" id="ENOG502QUUQ">
    <property type="taxonomic scope" value="Eukaryota"/>
</dbReference>
<keyword evidence="6 11" id="KW-0732">Signal</keyword>
<evidence type="ECO:0000256" key="3">
    <source>
        <dbReference type="ARBA" id="ARBA00022448"/>
    </source>
</evidence>
<dbReference type="GO" id="GO:0015031">
    <property type="term" value="P:protein transport"/>
    <property type="evidence" value="ECO:0007669"/>
    <property type="project" value="UniProtKB-KW"/>
</dbReference>
<dbReference type="OrthoDB" id="10067964at2759"/>
<dbReference type="PANTHER" id="PTHR14995">
    <property type="entry name" value="AMNIONLESS"/>
    <property type="match status" value="1"/>
</dbReference>
<evidence type="ECO:0000256" key="8">
    <source>
        <dbReference type="ARBA" id="ARBA00022989"/>
    </source>
</evidence>
<keyword evidence="3" id="KW-0813">Transport</keyword>
<evidence type="ECO:0000313" key="13">
    <source>
        <dbReference type="Proteomes" id="UP000000305"/>
    </source>
</evidence>
<reference evidence="12 13" key="1">
    <citation type="journal article" date="2011" name="Science">
        <title>The ecoresponsive genome of Daphnia pulex.</title>
        <authorList>
            <person name="Colbourne J.K."/>
            <person name="Pfrender M.E."/>
            <person name="Gilbert D."/>
            <person name="Thomas W.K."/>
            <person name="Tucker A."/>
            <person name="Oakley T.H."/>
            <person name="Tokishita S."/>
            <person name="Aerts A."/>
            <person name="Arnold G.J."/>
            <person name="Basu M.K."/>
            <person name="Bauer D.J."/>
            <person name="Caceres C.E."/>
            <person name="Carmel L."/>
            <person name="Casola C."/>
            <person name="Choi J.H."/>
            <person name="Detter J.C."/>
            <person name="Dong Q."/>
            <person name="Dusheyko S."/>
            <person name="Eads B.D."/>
            <person name="Frohlich T."/>
            <person name="Geiler-Samerotte K.A."/>
            <person name="Gerlach D."/>
            <person name="Hatcher P."/>
            <person name="Jogdeo S."/>
            <person name="Krijgsveld J."/>
            <person name="Kriventseva E.V."/>
            <person name="Kultz D."/>
            <person name="Laforsch C."/>
            <person name="Lindquist E."/>
            <person name="Lopez J."/>
            <person name="Manak J.R."/>
            <person name="Muller J."/>
            <person name="Pangilinan J."/>
            <person name="Patwardhan R.P."/>
            <person name="Pitluck S."/>
            <person name="Pritham E.J."/>
            <person name="Rechtsteiner A."/>
            <person name="Rho M."/>
            <person name="Rogozin I.B."/>
            <person name="Sakarya O."/>
            <person name="Salamov A."/>
            <person name="Schaack S."/>
            <person name="Shapiro H."/>
            <person name="Shiga Y."/>
            <person name="Skalitzky C."/>
            <person name="Smith Z."/>
            <person name="Souvorov A."/>
            <person name="Sung W."/>
            <person name="Tang Z."/>
            <person name="Tsuchiya D."/>
            <person name="Tu H."/>
            <person name="Vos H."/>
            <person name="Wang M."/>
            <person name="Wolf Y.I."/>
            <person name="Yamagata H."/>
            <person name="Yamada T."/>
            <person name="Ye Y."/>
            <person name="Shaw J.R."/>
            <person name="Andrews J."/>
            <person name="Crease T.J."/>
            <person name="Tang H."/>
            <person name="Lucas S.M."/>
            <person name="Robertson H.M."/>
            <person name="Bork P."/>
            <person name="Koonin E.V."/>
            <person name="Zdobnov E.M."/>
            <person name="Grigoriev I.V."/>
            <person name="Lynch M."/>
            <person name="Boore J.L."/>
        </authorList>
    </citation>
    <scope>NUCLEOTIDE SEQUENCE [LARGE SCALE GENOMIC DNA]</scope>
</reference>
<dbReference type="EMBL" id="GL732598">
    <property type="protein sequence ID" value="EFX72558.1"/>
    <property type="molecule type" value="Genomic_DNA"/>
</dbReference>
<accession>E9H6S3</accession>
<dbReference type="Proteomes" id="UP000000305">
    <property type="component" value="Unassembled WGS sequence"/>
</dbReference>
<feature type="compositionally biased region" description="Basic residues" evidence="10">
    <location>
        <begin position="584"/>
        <end position="594"/>
    </location>
</feature>
<evidence type="ECO:0000256" key="5">
    <source>
        <dbReference type="ARBA" id="ARBA00022692"/>
    </source>
</evidence>
<sequence length="698" mass="76632">MAIRRSVIYYLAALLAVSSTEAYIKEWRPADTDWQNKDNWEGGALPCWRSRVVLPEEVVISVFLNGSVAWSELVMPQTGELVLEDLTLNAPETSQERYCSNQEIKFKNWRPSSWFDPDRWQIAESDGTIVPQPLAIPHSERIPCAHDSVHLLKRHSLSVDFNRINSLTVGQIKYGDQLLTAEEWRNQLNGPAWRYQVHNPPHSAYVNGTECQDVLGCRCGHDIDVMQMVCSNAGTLCSNQLECPDSFRPPGQCCDMCGSMMKVTFNERTFTKSSLDRLVTSMLAEDGWPDLQSYSYRTDENVLHLLVVDNTTNERSINVASKIHDYLMKDSREELSVGFARFQNDSAGNVEIAIDASFEQALARPPLDPDAPPRSSNHIQQEPKSPFTEAPEIPDTCSDSCHGSSNVKPAAAPAAWKKKFTRAFANPLFGDPSATVGRMSARWTMSSLMKNTVTQENPIYNMDVPESSTATSDITPAVVAVHEQPVDESPVVAITTLPATAVVSDRAEGEEGVAEGDVPPLVDTFQAVTDDDVSLPPAQGAFETVMEDVSLVEEPSCSAESLTVQPPPPPASSGSKNSLNGAKHPLKRLWKKATTKSSPAVALDPASALSSPQPSDAEPSEQPTRFTSPPQLLMSQQQRPAGAPRLYFSLAGLGGPRRCRQRATPGDFEKGALRVRRAVEPRASQCLVFIVTIEMGIK</sequence>
<keyword evidence="4" id="KW-1003">Cell membrane</keyword>
<dbReference type="KEGG" id="dpx:DAPPUDRAFT_254308"/>
<organism evidence="12 13">
    <name type="scientific">Daphnia pulex</name>
    <name type="common">Water flea</name>
    <dbReference type="NCBI Taxonomy" id="6669"/>
    <lineage>
        <taxon>Eukaryota</taxon>
        <taxon>Metazoa</taxon>
        <taxon>Ecdysozoa</taxon>
        <taxon>Arthropoda</taxon>
        <taxon>Crustacea</taxon>
        <taxon>Branchiopoda</taxon>
        <taxon>Diplostraca</taxon>
        <taxon>Cladocera</taxon>
        <taxon>Anomopoda</taxon>
        <taxon>Daphniidae</taxon>
        <taxon>Daphnia</taxon>
    </lineage>
</organism>
<evidence type="ECO:0000256" key="11">
    <source>
        <dbReference type="SAM" id="SignalP"/>
    </source>
</evidence>
<evidence type="ECO:0000256" key="1">
    <source>
        <dbReference type="ARBA" id="ARBA00004251"/>
    </source>
</evidence>
<evidence type="ECO:0000256" key="6">
    <source>
        <dbReference type="ARBA" id="ARBA00022729"/>
    </source>
</evidence>
<keyword evidence="5" id="KW-0812">Transmembrane</keyword>
<evidence type="ECO:0000313" key="12">
    <source>
        <dbReference type="EMBL" id="EFX72558.1"/>
    </source>
</evidence>
<dbReference type="GO" id="GO:0006898">
    <property type="term" value="P:receptor-mediated endocytosis"/>
    <property type="evidence" value="ECO:0000318"/>
    <property type="project" value="GO_Central"/>
</dbReference>
<keyword evidence="9" id="KW-0472">Membrane</keyword>
<dbReference type="AlphaFoldDB" id="E9H6S3"/>
<keyword evidence="7" id="KW-0653">Protein transport</keyword>
<evidence type="ECO:0000256" key="2">
    <source>
        <dbReference type="ARBA" id="ARBA00021200"/>
    </source>
</evidence>
<dbReference type="STRING" id="6669.E9H6S3"/>
<evidence type="ECO:0000256" key="9">
    <source>
        <dbReference type="ARBA" id="ARBA00023136"/>
    </source>
</evidence>
<proteinExistence type="predicted"/>
<name>E9H6S3_DAPPU</name>
<feature type="region of interest" description="Disordered" evidence="10">
    <location>
        <begin position="552"/>
        <end position="628"/>
    </location>
</feature>
<dbReference type="GO" id="GO:0016324">
    <property type="term" value="C:apical plasma membrane"/>
    <property type="evidence" value="ECO:0000318"/>
    <property type="project" value="GO_Central"/>
</dbReference>
<dbReference type="InParanoid" id="E9H6S3"/>
<feature type="signal peptide" evidence="11">
    <location>
        <begin position="1"/>
        <end position="22"/>
    </location>
</feature>
<gene>
    <name evidence="12" type="ORF">DAPPUDRAFT_254308</name>
</gene>
<comment type="subcellular location">
    <subcellularLocation>
        <location evidence="1">Cell membrane</location>
        <topology evidence="1">Single-pass type I membrane protein</topology>
    </subcellularLocation>
</comment>
<feature type="region of interest" description="Disordered" evidence="10">
    <location>
        <begin position="363"/>
        <end position="408"/>
    </location>
</feature>
<evidence type="ECO:0000256" key="4">
    <source>
        <dbReference type="ARBA" id="ARBA00022475"/>
    </source>
</evidence>
<keyword evidence="8" id="KW-1133">Transmembrane helix</keyword>
<feature type="compositionally biased region" description="Polar residues" evidence="10">
    <location>
        <begin position="397"/>
        <end position="407"/>
    </location>
</feature>
<dbReference type="GO" id="GO:0030139">
    <property type="term" value="C:endocytic vesicle"/>
    <property type="evidence" value="ECO:0000318"/>
    <property type="project" value="GO_Central"/>
</dbReference>
<dbReference type="Pfam" id="PF14828">
    <property type="entry name" value="Amnionless"/>
    <property type="match status" value="1"/>
</dbReference>
<dbReference type="HOGENOM" id="CLU_394983_0_0_1"/>
<dbReference type="InterPro" id="IPR026112">
    <property type="entry name" value="AMN"/>
</dbReference>